<gene>
    <name evidence="3" type="ORF">ACFOX3_05040</name>
</gene>
<protein>
    <recommendedName>
        <fullName evidence="5">Pectate lyase superfamily protein domain-containing protein</fullName>
    </recommendedName>
</protein>
<dbReference type="InterPro" id="IPR011050">
    <property type="entry name" value="Pectin_lyase_fold/virulence"/>
</dbReference>
<feature type="signal peptide" evidence="2">
    <location>
        <begin position="1"/>
        <end position="25"/>
    </location>
</feature>
<dbReference type="RefSeq" id="WP_290259403.1">
    <property type="nucleotide sequence ID" value="NZ_JAUFQG010000004.1"/>
</dbReference>
<organism evidence="3 4">
    <name type="scientific">Simiduia curdlanivorans</name>
    <dbReference type="NCBI Taxonomy" id="1492769"/>
    <lineage>
        <taxon>Bacteria</taxon>
        <taxon>Pseudomonadati</taxon>
        <taxon>Pseudomonadota</taxon>
        <taxon>Gammaproteobacteria</taxon>
        <taxon>Cellvibrionales</taxon>
        <taxon>Cellvibrionaceae</taxon>
        <taxon>Simiduia</taxon>
    </lineage>
</organism>
<feature type="chain" id="PRO_5045652788" description="Pectate lyase superfamily protein domain-containing protein" evidence="2">
    <location>
        <begin position="26"/>
        <end position="665"/>
    </location>
</feature>
<feature type="compositionally biased region" description="Gly residues" evidence="1">
    <location>
        <begin position="548"/>
        <end position="568"/>
    </location>
</feature>
<keyword evidence="4" id="KW-1185">Reference proteome</keyword>
<accession>A0ABV8V1Q9</accession>
<name>A0ABV8V1Q9_9GAMM</name>
<dbReference type="SUPFAM" id="SSF51126">
    <property type="entry name" value="Pectin lyase-like"/>
    <property type="match status" value="1"/>
</dbReference>
<evidence type="ECO:0000256" key="2">
    <source>
        <dbReference type="SAM" id="SignalP"/>
    </source>
</evidence>
<keyword evidence="2" id="KW-0732">Signal</keyword>
<reference evidence="4" key="1">
    <citation type="journal article" date="2019" name="Int. J. Syst. Evol. Microbiol.">
        <title>The Global Catalogue of Microorganisms (GCM) 10K type strain sequencing project: providing services to taxonomists for standard genome sequencing and annotation.</title>
        <authorList>
            <consortium name="The Broad Institute Genomics Platform"/>
            <consortium name="The Broad Institute Genome Sequencing Center for Infectious Disease"/>
            <person name="Wu L."/>
            <person name="Ma J."/>
        </authorList>
    </citation>
    <scope>NUCLEOTIDE SEQUENCE [LARGE SCALE GENOMIC DNA]</scope>
    <source>
        <strain evidence="4">CECT 8570</strain>
    </source>
</reference>
<evidence type="ECO:0000256" key="1">
    <source>
        <dbReference type="SAM" id="MobiDB-lite"/>
    </source>
</evidence>
<evidence type="ECO:0000313" key="4">
    <source>
        <dbReference type="Proteomes" id="UP001595840"/>
    </source>
</evidence>
<evidence type="ECO:0008006" key="5">
    <source>
        <dbReference type="Google" id="ProtNLM"/>
    </source>
</evidence>
<dbReference type="Proteomes" id="UP001595840">
    <property type="component" value="Unassembled WGS sequence"/>
</dbReference>
<dbReference type="EMBL" id="JBHSCX010000003">
    <property type="protein sequence ID" value="MFC4361657.1"/>
    <property type="molecule type" value="Genomic_DNA"/>
</dbReference>
<proteinExistence type="predicted"/>
<comment type="caution">
    <text evidence="3">The sequence shown here is derived from an EMBL/GenBank/DDBJ whole genome shotgun (WGS) entry which is preliminary data.</text>
</comment>
<sequence length="665" mass="71238">MKNVKPLVYQTGLALSLALPLMALAAPGYQSGANLPTSFAQTINAANFGVIANDGQDDAVALQAIIDQQIALNNAPTNRVAILLPAGELHFDDEVHVDRSGVVILGAGSGAEGTKIVLRSWQPYTVDSEGAPAFDKKYWPGFAAFRVETRLKHANEPNYEGSINFHWKHSIDFGQAAQLGDTQLTLESGGAGKFSVGSWIYVGAANDTAFLNQGQVPASKRDNSHIKTGHMRTQIFKVVARNTSNNTVTLDKPLEFDVPLKNDSGYKSRVMPVSAVDNVGFRNFSLTMSTQGTACTGFNAGDFSPQNPNGVGHRYENLCPRDALHGIIFKWAVNGWVDNIKVEMMGSHPIVTEFAKQMTIRNSEFSGSWNKGAGGNGYFRGSKLFDSLIQGNSLNRLRHLTLQWSATGNLVENNSLDCDINLHGGWERNNLIRNNTVAVPFEHRSWTNGQPGDGTWQPIWYGSGDHASNWSGPTGPNNVFVNNQFSKALSAGSSIQPWGLFDTPDLSYAFAWDGANFKHLNISGTPIDTWTQDNAVAVAGQMPLSGVYTGGDGGDGGDGDGGSDGGDNGDSSCANYVDISWDLRTEVTIAAGTCARFTQDLAGETLQIWDSDANSSCDFRGSISSVDGAGSVSVTSNYASSNALSGKIFSLAPNNTCAYVKLRAY</sequence>
<evidence type="ECO:0000313" key="3">
    <source>
        <dbReference type="EMBL" id="MFC4361657.1"/>
    </source>
</evidence>
<feature type="region of interest" description="Disordered" evidence="1">
    <location>
        <begin position="547"/>
        <end position="568"/>
    </location>
</feature>